<evidence type="ECO:0000259" key="9">
    <source>
        <dbReference type="PROSITE" id="PS50235"/>
    </source>
</evidence>
<dbReference type="Gene3D" id="3.90.70.10">
    <property type="entry name" value="Cysteine proteinases"/>
    <property type="match status" value="2"/>
</dbReference>
<feature type="compositionally biased region" description="Polar residues" evidence="8">
    <location>
        <begin position="1258"/>
        <end position="1272"/>
    </location>
</feature>
<accession>A0A8H4VI96</accession>
<dbReference type="Pfam" id="PF06337">
    <property type="entry name" value="DUSP"/>
    <property type="match status" value="1"/>
</dbReference>
<dbReference type="Proteomes" id="UP000521872">
    <property type="component" value="Unassembled WGS sequence"/>
</dbReference>
<dbReference type="GO" id="GO:0006508">
    <property type="term" value="P:proteolysis"/>
    <property type="evidence" value="ECO:0007669"/>
    <property type="project" value="UniProtKB-KW"/>
</dbReference>
<dbReference type="InterPro" id="IPR006615">
    <property type="entry name" value="Pept_C19_DUSP"/>
</dbReference>
<feature type="region of interest" description="Disordered" evidence="8">
    <location>
        <begin position="1129"/>
        <end position="1243"/>
    </location>
</feature>
<dbReference type="GO" id="GO:0004843">
    <property type="term" value="F:cysteine-type deubiquitinase activity"/>
    <property type="evidence" value="ECO:0007669"/>
    <property type="project" value="UniProtKB-EC"/>
</dbReference>
<evidence type="ECO:0000256" key="3">
    <source>
        <dbReference type="ARBA" id="ARBA00012759"/>
    </source>
</evidence>
<dbReference type="PROSITE" id="PS00973">
    <property type="entry name" value="USP_2"/>
    <property type="match status" value="1"/>
</dbReference>
<evidence type="ECO:0000256" key="1">
    <source>
        <dbReference type="ARBA" id="ARBA00000707"/>
    </source>
</evidence>
<evidence type="ECO:0000256" key="2">
    <source>
        <dbReference type="ARBA" id="ARBA00009085"/>
    </source>
</evidence>
<dbReference type="PROSITE" id="PS51283">
    <property type="entry name" value="DUSP"/>
    <property type="match status" value="1"/>
</dbReference>
<evidence type="ECO:0000256" key="8">
    <source>
        <dbReference type="SAM" id="MobiDB-lite"/>
    </source>
</evidence>
<organism evidence="11 12">
    <name type="scientific">Agrocybe pediades</name>
    <dbReference type="NCBI Taxonomy" id="84607"/>
    <lineage>
        <taxon>Eukaryota</taxon>
        <taxon>Fungi</taxon>
        <taxon>Dikarya</taxon>
        <taxon>Basidiomycota</taxon>
        <taxon>Agaricomycotina</taxon>
        <taxon>Agaricomycetes</taxon>
        <taxon>Agaricomycetidae</taxon>
        <taxon>Agaricales</taxon>
        <taxon>Agaricineae</taxon>
        <taxon>Strophariaceae</taxon>
        <taxon>Agrocybe</taxon>
    </lineage>
</organism>
<evidence type="ECO:0000256" key="4">
    <source>
        <dbReference type="ARBA" id="ARBA00022670"/>
    </source>
</evidence>
<evidence type="ECO:0000256" key="6">
    <source>
        <dbReference type="ARBA" id="ARBA00022801"/>
    </source>
</evidence>
<dbReference type="PROSITE" id="PS00972">
    <property type="entry name" value="USP_1"/>
    <property type="match status" value="1"/>
</dbReference>
<feature type="compositionally biased region" description="Polar residues" evidence="8">
    <location>
        <begin position="45"/>
        <end position="69"/>
    </location>
</feature>
<protein>
    <recommendedName>
        <fullName evidence="3">ubiquitinyl hydrolase 1</fullName>
        <ecNumber evidence="3">3.4.19.12</ecNumber>
    </recommendedName>
</protein>
<reference evidence="11 12" key="1">
    <citation type="submission" date="2019-12" db="EMBL/GenBank/DDBJ databases">
        <authorList>
            <person name="Floudas D."/>
            <person name="Bentzer J."/>
            <person name="Ahren D."/>
            <person name="Johansson T."/>
            <person name="Persson P."/>
            <person name="Tunlid A."/>
        </authorList>
    </citation>
    <scope>NUCLEOTIDE SEQUENCE [LARGE SCALE GENOMIC DNA]</scope>
    <source>
        <strain evidence="11 12">CBS 102.39</strain>
    </source>
</reference>
<feature type="compositionally biased region" description="Polar residues" evidence="8">
    <location>
        <begin position="1141"/>
        <end position="1163"/>
    </location>
</feature>
<feature type="compositionally biased region" description="Polar residues" evidence="8">
    <location>
        <begin position="1"/>
        <end position="24"/>
    </location>
</feature>
<feature type="compositionally biased region" description="Acidic residues" evidence="8">
    <location>
        <begin position="1273"/>
        <end position="1295"/>
    </location>
</feature>
<dbReference type="InterPro" id="IPR050185">
    <property type="entry name" value="Ub_carboxyl-term_hydrolase"/>
</dbReference>
<comment type="similarity">
    <text evidence="2">Belongs to the peptidase C19 family.</text>
</comment>
<dbReference type="InterPro" id="IPR035927">
    <property type="entry name" value="DUSP-like_sf"/>
</dbReference>
<gene>
    <name evidence="11" type="ORF">D9613_007017</name>
</gene>
<dbReference type="InterPro" id="IPR018200">
    <property type="entry name" value="USP_CS"/>
</dbReference>
<keyword evidence="5" id="KW-0833">Ubl conjugation pathway</keyword>
<dbReference type="CDD" id="cd02674">
    <property type="entry name" value="Peptidase_C19R"/>
    <property type="match status" value="1"/>
</dbReference>
<evidence type="ECO:0000313" key="11">
    <source>
        <dbReference type="EMBL" id="KAF4610467.1"/>
    </source>
</evidence>
<feature type="region of interest" description="Disordered" evidence="8">
    <location>
        <begin position="1"/>
        <end position="75"/>
    </location>
</feature>
<dbReference type="InterPro" id="IPR028889">
    <property type="entry name" value="USP"/>
</dbReference>
<feature type="domain" description="DUSP" evidence="10">
    <location>
        <begin position="108"/>
        <end position="216"/>
    </location>
</feature>
<dbReference type="EC" id="3.4.19.12" evidence="3"/>
<dbReference type="InterPro" id="IPR038765">
    <property type="entry name" value="Papain-like_cys_pep_sf"/>
</dbReference>
<feature type="compositionally biased region" description="Low complexity" evidence="8">
    <location>
        <begin position="1180"/>
        <end position="1200"/>
    </location>
</feature>
<feature type="compositionally biased region" description="Low complexity" evidence="8">
    <location>
        <begin position="1212"/>
        <end position="1224"/>
    </location>
</feature>
<name>A0A8H4VI96_9AGAR</name>
<dbReference type="PANTHER" id="PTHR21646">
    <property type="entry name" value="UBIQUITIN CARBOXYL-TERMINAL HYDROLASE"/>
    <property type="match status" value="1"/>
</dbReference>
<dbReference type="SUPFAM" id="SSF143791">
    <property type="entry name" value="DUSP-like"/>
    <property type="match status" value="1"/>
</dbReference>
<dbReference type="SMART" id="SM00695">
    <property type="entry name" value="DUSP"/>
    <property type="match status" value="1"/>
</dbReference>
<feature type="region of interest" description="Disordered" evidence="8">
    <location>
        <begin position="1323"/>
        <end position="1380"/>
    </location>
</feature>
<keyword evidence="4" id="KW-0645">Protease</keyword>
<evidence type="ECO:0000256" key="7">
    <source>
        <dbReference type="ARBA" id="ARBA00022807"/>
    </source>
</evidence>
<dbReference type="SUPFAM" id="SSF54001">
    <property type="entry name" value="Cysteine proteinases"/>
    <property type="match status" value="1"/>
</dbReference>
<evidence type="ECO:0000259" key="10">
    <source>
        <dbReference type="PROSITE" id="PS51283"/>
    </source>
</evidence>
<dbReference type="Gene3D" id="3.30.2230.10">
    <property type="entry name" value="DUSP-like"/>
    <property type="match status" value="1"/>
</dbReference>
<dbReference type="Pfam" id="PF00443">
    <property type="entry name" value="UCH"/>
    <property type="match status" value="1"/>
</dbReference>
<comment type="catalytic activity">
    <reaction evidence="1">
        <text>Thiol-dependent hydrolysis of ester, thioester, amide, peptide and isopeptide bonds formed by the C-terminal Gly of ubiquitin (a 76-residue protein attached to proteins as an intracellular targeting signal).</text>
        <dbReference type="EC" id="3.4.19.12"/>
    </reaction>
</comment>
<feature type="compositionally biased region" description="Low complexity" evidence="8">
    <location>
        <begin position="31"/>
        <end position="44"/>
    </location>
</feature>
<evidence type="ECO:0000313" key="12">
    <source>
        <dbReference type="Proteomes" id="UP000521872"/>
    </source>
</evidence>
<sequence>MTLPQPSESSSPNGLQSPELSPQLSRKRQRSLSMQSDSDASSSSTKRTVPDSATNELSVQSQRSDQLPSSLVDPTGQDIDAYMAEQDEEEIISAFAEPQLVGGQAMPPQSLKPGQRLKIVERGKKKRMEIGETWYLVARDWFRRWQKACSGEVDKEGPVAHEDIGPVDNSSLLDEFSNLQPSLVEGVDVEFVPQHIWELFVAWYGLAAQPLPRRIIAIGALRTPTLELRPLRLKAYKLVLEISDSSIQHHWLTISAGETISKLCAELAITIPKPATAPGPFRIWRINSTLEDTTELEFPSSRLSNLDVKVVEESDKTLEEEGVESDDVFVVEYKTLNGWLMEIPKPVPQSTGFTFENPRPLFDSNDNFFNKMSNSFTSPTKATTAVFQGLGSPPSKPSTALTLPNKSIAKSIEPGTLGLGNMGNTCFMNSALQCLAHTKELTEYFLTGVYADELNRDNPLGMGGAIAEAFGSLLARIWEPTTSATSYSPREFKSQLQRFAPQFSGYQQHDSQELVAFLLDGLHEDLNRVIKKPYVEKPDWEGGGDVELVKLAQKSWEGYMLRNDSVIVDLFQGQYQSTLICPECQKVSITFDPFMYLTLPLPIQKKWKHSIYYIPWDLTKPHVKIPVEINRDASFKDLRVLLGRWMGAPAENLLTMEIFNNRFYKSLDDHLPVGEMTDNDVIVCFELPCNSRQNRAYKKQPDDPFILPVYLCDARPPMRTGMYSRNSNSPTLFGYPMVVAIDPEEATSVEGLYDFIASRLQRWTAQAKDLFTWEAANGLPDIDAEVPLLIAGSPPVDSVTEFGEDGSIVTISNAPESDIVDEKSMIIDEELQTEGTDADAEGEDFEELRKVGLKRNIFELRLQINHKELGTSINTYSSNNRWESWESRIESSDGDSVLLRDDDALYCEFEEDKKAYYFGEGTRHEHALWDQWETFIHPEYEESKRAGLEKQNKGLTLQDCLDEFTKEEQLGEDDLWYCPQCKKHQQATKKFDIWKVPDILVVHLKRFSNNRSLRDKIDTHIDFPIEGLDLGNMVGERNIAKKLAAEGVDIEELKLGSLDEELVYDLYGVDEHIGGLGGGHYRAYASNHITEKWYHFDDSYVTPARASDSVNANAYLLFYRRRTNSPLGGKSYNKIEEAKSNPPQSLEPSQTDTLTTVTIGTQLPTPPNEETDYGTGAFRLPSLADLPSSSSASGHSMGLMPHDDDPWSLRRSGAGSNASSSISSPPAPYDDPPPDFDDYSYSNNGNKELIIVDQSYDYTHPSNKASPTSSNEAELDLDSQDTDLDIDETEEDVEEDRWNSSTEDSMLTDANGVPIQYKRVVGTWASRRDDDEVAPSPGHYDDDEAVADPFVDANAQKEEVPSASRQPPLIISRTSGPAMK</sequence>
<dbReference type="InterPro" id="IPR001394">
    <property type="entry name" value="Peptidase_C19_UCH"/>
</dbReference>
<dbReference type="PANTHER" id="PTHR21646:SF24">
    <property type="entry name" value="UBIQUITIN CARBOXYL-TERMINAL HYDROLASE"/>
    <property type="match status" value="1"/>
</dbReference>
<comment type="caution">
    <text evidence="11">The sequence shown here is derived from an EMBL/GenBank/DDBJ whole genome shotgun (WGS) entry which is preliminary data.</text>
</comment>
<feature type="domain" description="USP" evidence="9">
    <location>
        <begin position="417"/>
        <end position="1122"/>
    </location>
</feature>
<dbReference type="EMBL" id="JAACJL010000058">
    <property type="protein sequence ID" value="KAF4610467.1"/>
    <property type="molecule type" value="Genomic_DNA"/>
</dbReference>
<keyword evidence="7" id="KW-0788">Thiol protease</keyword>
<feature type="region of interest" description="Disordered" evidence="8">
    <location>
        <begin position="1258"/>
        <end position="1311"/>
    </location>
</feature>
<evidence type="ECO:0000256" key="5">
    <source>
        <dbReference type="ARBA" id="ARBA00022786"/>
    </source>
</evidence>
<keyword evidence="6" id="KW-0378">Hydrolase</keyword>
<keyword evidence="12" id="KW-1185">Reference proteome</keyword>
<proteinExistence type="inferred from homology"/>
<dbReference type="PROSITE" id="PS50235">
    <property type="entry name" value="USP_3"/>
    <property type="match status" value="1"/>
</dbReference>
<dbReference type="GO" id="GO:0016579">
    <property type="term" value="P:protein deubiquitination"/>
    <property type="evidence" value="ECO:0007669"/>
    <property type="project" value="InterPro"/>
</dbReference>